<dbReference type="InParanoid" id="A0A146G4I0"/>
<keyword evidence="2 5" id="KW-0812">Transmembrane</keyword>
<comment type="caution">
    <text evidence="7">The sequence shown here is derived from an EMBL/GenBank/DDBJ whole genome shotgun (WGS) entry which is preliminary data.</text>
</comment>
<dbReference type="InterPro" id="IPR007452">
    <property type="entry name" value="TamB_C"/>
</dbReference>
<evidence type="ECO:0000256" key="1">
    <source>
        <dbReference type="ARBA" id="ARBA00004167"/>
    </source>
</evidence>
<gene>
    <name evidence="7" type="ORF">TSACC_2329</name>
</gene>
<protein>
    <submittedName>
        <fullName evidence="7">Autotransporter translocation and assembly factor TamB</fullName>
    </submittedName>
</protein>
<keyword evidence="8" id="KW-1185">Reference proteome</keyword>
<dbReference type="PANTHER" id="PTHR36985:SF1">
    <property type="entry name" value="TRANSLOCATION AND ASSEMBLY MODULE SUBUNIT TAMB"/>
    <property type="match status" value="1"/>
</dbReference>
<reference evidence="8" key="1">
    <citation type="journal article" date="2017" name="Genome Announc.">
        <title>Draft Genome Sequence of Terrimicrobium sacchariphilum NM-5T, a Facultative Anaerobic Soil Bacterium of the Class Spartobacteria.</title>
        <authorList>
            <person name="Qiu Y.L."/>
            <person name="Tourlousse D.M."/>
            <person name="Matsuura N."/>
            <person name="Ohashi A."/>
            <person name="Sekiguchi Y."/>
        </authorList>
    </citation>
    <scope>NUCLEOTIDE SEQUENCE [LARGE SCALE GENOMIC DNA]</scope>
    <source>
        <strain evidence="8">NM-5</strain>
    </source>
</reference>
<organism evidence="7 8">
    <name type="scientific">Terrimicrobium sacchariphilum</name>
    <dbReference type="NCBI Taxonomy" id="690879"/>
    <lineage>
        <taxon>Bacteria</taxon>
        <taxon>Pseudomonadati</taxon>
        <taxon>Verrucomicrobiota</taxon>
        <taxon>Terrimicrobiia</taxon>
        <taxon>Terrimicrobiales</taxon>
        <taxon>Terrimicrobiaceae</taxon>
        <taxon>Terrimicrobium</taxon>
    </lineage>
</organism>
<evidence type="ECO:0000256" key="2">
    <source>
        <dbReference type="ARBA" id="ARBA00022692"/>
    </source>
</evidence>
<evidence type="ECO:0000259" key="6">
    <source>
        <dbReference type="Pfam" id="PF04357"/>
    </source>
</evidence>
<evidence type="ECO:0000313" key="7">
    <source>
        <dbReference type="EMBL" id="GAT31934.1"/>
    </source>
</evidence>
<dbReference type="STRING" id="690879.TSACC_2329"/>
<keyword evidence="3 5" id="KW-1133">Transmembrane helix</keyword>
<sequence>MSDETPAPDSTKTPARKPRRRWLRRVLVVLLALFLLLAIFHRPLIFEGSRYFIVRAAKQQHLDLTYDIGGSIFTSLYVTRLKAVPTEPGPIDQLEIGTIRLQYSLWGLFRKGLPALLKTVEIKDAFIGLTPGEPLPPEKEEKPQRFKFPALFPEILRIENVNFVSHAPGGDTELGGFTFTLLPDRAGTFAIKTLNIPGVRRWTDISAETTFHDRNLFLRNLIIGPEIAVDVLNLDASRLDDNQLKLGFEGTLFQGRTKLSAKVDDLNDTNKLALRLDVTGLSLHVLSAYLNLALPIEAEIPTVHIAFDGLPEKPDSWTGKVDVALTGVTADAIQAGNVTVAAELGNARAKVAANVEARAGNTIRLNAETALPARLDGFIETKAQGVLDASLPDLAALWSDSAPVSGTAKLNAEFALDRHLAKITGVLDSDRVTAGDIEAMGSHFTFTVEKDLQAEGPVFAGSKANLEGGVAATKIGDYSTDQIALAAKTDGAAVRLTQLTIEKSGNRVALEGEYLLPDDLASWTAQPGSAKFHIDAPQLNAFVAPESGTELAGRVKADGQAQITQGVYSGDLTIEGREIRAQGVPVRSLDAKIAVQQNHATISQLSLVVDDRNSLSAEGEADLTDPFAYHGRLDIALRNLAVFRPLLGPDAPELGGALAVQWQGNGTKTAHSGQASLELTNGVYADQRNLAARFNATYTPETISLPNFRVSSSLASAQFALAWRDKVLSVTNLVVRQQQLTVLSGALSLPLDLANIQNQDLLIPNDQPVALNLRTDNLDLQRLLTQLGQNPPPVRGIVNMTITGRGTIDDLEANLALRATGVRSQSTPDLAPANLDLNATVRNDRLGLTGELRQPLIQPLRITGDVPLDLVKIRRENTIDPATPIQLAVSLPRSSLTVLSALVPAIRQSRGTAEANVRIDGTFAQPNLSGSVAADLSTLRFTDPSLPPVNDASFLLNFAGDRVTITRCRGGIAGGSFNAGGNVVFAPLNNPTFDLRIGTVNALVMQNDDVTARITSNLRVAGPLNAGRVTGDVNITRSRFFRNIDILPIGLPGRPAPQPPEEPAIVSFPQPPLRDWTFDVRVRTADPFLVQGNLANGKISIDLRIGGTGLRPWADGVVRIDQLVASLPFSRLDIGNSAVFFRPEHPFVPQLDIRGTSAIRDYDVRVMVQGPITAPNAIFTSDPPLPQSEIVSLIATGMTTRELTSDPNAVAGRAAILLFQKAYNSIFRRNSPPANDTFLSRIQFDVGMTDPKTGKQGAGLRIPLSDQFALVGGVDVGGNFRGQVKYLLRFK</sequence>
<dbReference type="Proteomes" id="UP000076023">
    <property type="component" value="Unassembled WGS sequence"/>
</dbReference>
<dbReference type="Pfam" id="PF04357">
    <property type="entry name" value="TamB"/>
    <property type="match status" value="1"/>
</dbReference>
<dbReference type="EMBL" id="BDCO01000002">
    <property type="protein sequence ID" value="GAT31934.1"/>
    <property type="molecule type" value="Genomic_DNA"/>
</dbReference>
<evidence type="ECO:0000256" key="5">
    <source>
        <dbReference type="SAM" id="Phobius"/>
    </source>
</evidence>
<feature type="domain" description="Translocation and assembly module TamB C-terminal" evidence="6">
    <location>
        <begin position="973"/>
        <end position="1253"/>
    </location>
</feature>
<dbReference type="OrthoDB" id="173980at2"/>
<evidence type="ECO:0000313" key="8">
    <source>
        <dbReference type="Proteomes" id="UP000076023"/>
    </source>
</evidence>
<dbReference type="GO" id="GO:0005886">
    <property type="term" value="C:plasma membrane"/>
    <property type="evidence" value="ECO:0007669"/>
    <property type="project" value="InterPro"/>
</dbReference>
<dbReference type="GO" id="GO:0009306">
    <property type="term" value="P:protein secretion"/>
    <property type="evidence" value="ECO:0007669"/>
    <property type="project" value="InterPro"/>
</dbReference>
<feature type="transmembrane region" description="Helical" evidence="5">
    <location>
        <begin position="22"/>
        <end position="40"/>
    </location>
</feature>
<accession>A0A146G4I0</accession>
<dbReference type="RefSeq" id="WP_075077800.1">
    <property type="nucleotide sequence ID" value="NZ_BDCO01000002.1"/>
</dbReference>
<evidence type="ECO:0000256" key="3">
    <source>
        <dbReference type="ARBA" id="ARBA00022989"/>
    </source>
</evidence>
<evidence type="ECO:0000256" key="4">
    <source>
        <dbReference type="ARBA" id="ARBA00023136"/>
    </source>
</evidence>
<name>A0A146G4I0_TERSA</name>
<keyword evidence="4 5" id="KW-0472">Membrane</keyword>
<dbReference type="PANTHER" id="PTHR36985">
    <property type="entry name" value="TRANSLOCATION AND ASSEMBLY MODULE SUBUNIT TAMB"/>
    <property type="match status" value="1"/>
</dbReference>
<comment type="subcellular location">
    <subcellularLocation>
        <location evidence="1">Membrane</location>
        <topology evidence="1">Single-pass membrane protein</topology>
    </subcellularLocation>
</comment>
<proteinExistence type="predicted"/>